<organism evidence="1 2">
    <name type="scientific">Phormidium pseudopriestleyi FRX01</name>
    <dbReference type="NCBI Taxonomy" id="1759528"/>
    <lineage>
        <taxon>Bacteria</taxon>
        <taxon>Bacillati</taxon>
        <taxon>Cyanobacteriota</taxon>
        <taxon>Cyanophyceae</taxon>
        <taxon>Oscillatoriophycideae</taxon>
        <taxon>Oscillatoriales</taxon>
        <taxon>Oscillatoriaceae</taxon>
        <taxon>Phormidium</taxon>
    </lineage>
</organism>
<sequence>MNRYCEYPPGSKQFVPGPYQEKIENVFSVDKPLNEFSIKDRVSGDEPLNEFFIEGMYQDPVAWVDWEINSRFFALEIDPKDKQRVLTGLEYSKLHAGVKTVEVGY</sequence>
<keyword evidence="2" id="KW-1185">Reference proteome</keyword>
<dbReference type="Proteomes" id="UP000664844">
    <property type="component" value="Unassembled WGS sequence"/>
</dbReference>
<evidence type="ECO:0000313" key="2">
    <source>
        <dbReference type="Proteomes" id="UP000664844"/>
    </source>
</evidence>
<accession>A0ABS3FVV2</accession>
<name>A0ABS3FVV2_9CYAN</name>
<reference evidence="1 2" key="1">
    <citation type="submission" date="2021-03" db="EMBL/GenBank/DDBJ databases">
        <title>Metabolic Capacity of the Antarctic Cyanobacterium Phormidium pseudopriestleyi that Sustains Oxygenic Photosynthesis in the Presence of Hydrogen Sulfide.</title>
        <authorList>
            <person name="Lumian J.E."/>
            <person name="Jungblut A.D."/>
            <person name="Dillon M.L."/>
            <person name="Hawes I."/>
            <person name="Doran P.T."/>
            <person name="Mackey T.J."/>
            <person name="Dick G.J."/>
            <person name="Grettenberger C.L."/>
            <person name="Sumner D.Y."/>
        </authorList>
    </citation>
    <scope>NUCLEOTIDE SEQUENCE [LARGE SCALE GENOMIC DNA]</scope>
    <source>
        <strain evidence="1 2">FRX01</strain>
    </source>
</reference>
<gene>
    <name evidence="1" type="ORF">J0895_17890</name>
</gene>
<protein>
    <submittedName>
        <fullName evidence="1">Uncharacterized protein</fullName>
    </submittedName>
</protein>
<dbReference type="EMBL" id="JAFLQW010000471">
    <property type="protein sequence ID" value="MBO0350903.1"/>
    <property type="molecule type" value="Genomic_DNA"/>
</dbReference>
<proteinExistence type="predicted"/>
<evidence type="ECO:0000313" key="1">
    <source>
        <dbReference type="EMBL" id="MBO0350903.1"/>
    </source>
</evidence>
<comment type="caution">
    <text evidence="1">The sequence shown here is derived from an EMBL/GenBank/DDBJ whole genome shotgun (WGS) entry which is preliminary data.</text>
</comment>
<dbReference type="RefSeq" id="WP_207089371.1">
    <property type="nucleotide sequence ID" value="NZ_JAFLQW010000471.1"/>
</dbReference>